<sequence length="66" mass="7475">MSVLLKVRKVGGSMMTTIPAEEVKRLNLDSGDTLSAELKPVQKDMFGALRGKKIVFTHEDRWNDRE</sequence>
<organism evidence="1 2">
    <name type="scientific">Candidatus Iainarchaeum sp</name>
    <dbReference type="NCBI Taxonomy" id="3101447"/>
    <lineage>
        <taxon>Archaea</taxon>
        <taxon>Candidatus Iainarchaeota</taxon>
        <taxon>Candidatus Iainarchaeia</taxon>
        <taxon>Candidatus Iainarchaeales</taxon>
        <taxon>Candidatus Iainarchaeaceae</taxon>
        <taxon>Candidatus Iainarchaeum</taxon>
    </lineage>
</organism>
<evidence type="ECO:0000313" key="1">
    <source>
        <dbReference type="EMBL" id="MBM3282343.1"/>
    </source>
</evidence>
<gene>
    <name evidence="1" type="ORF">FJY86_03320</name>
</gene>
<proteinExistence type="predicted"/>
<name>A0A8T4C781_9ARCH</name>
<accession>A0A8T4C781</accession>
<protein>
    <recommendedName>
        <fullName evidence="3">AbrB/MazE/SpoVT family DNA-binding domain-containing protein</fullName>
    </recommendedName>
</protein>
<dbReference type="SUPFAM" id="SSF89447">
    <property type="entry name" value="AbrB/MazE/MraZ-like"/>
    <property type="match status" value="1"/>
</dbReference>
<reference evidence="1" key="1">
    <citation type="submission" date="2019-03" db="EMBL/GenBank/DDBJ databases">
        <title>Lake Tanganyika Metagenome-Assembled Genomes (MAGs).</title>
        <authorList>
            <person name="Tran P."/>
        </authorList>
    </citation>
    <scope>NUCLEOTIDE SEQUENCE</scope>
    <source>
        <strain evidence="1">M_DeepCast_50m_m2_156</strain>
    </source>
</reference>
<dbReference type="AlphaFoldDB" id="A0A8T4C781"/>
<dbReference type="Gene3D" id="2.10.260.10">
    <property type="match status" value="1"/>
</dbReference>
<comment type="caution">
    <text evidence="1">The sequence shown here is derived from an EMBL/GenBank/DDBJ whole genome shotgun (WGS) entry which is preliminary data.</text>
</comment>
<dbReference type="EMBL" id="VGJJ01000024">
    <property type="protein sequence ID" value="MBM3282343.1"/>
    <property type="molecule type" value="Genomic_DNA"/>
</dbReference>
<evidence type="ECO:0000313" key="2">
    <source>
        <dbReference type="Proteomes" id="UP000774699"/>
    </source>
</evidence>
<dbReference type="Proteomes" id="UP000774699">
    <property type="component" value="Unassembled WGS sequence"/>
</dbReference>
<evidence type="ECO:0008006" key="3">
    <source>
        <dbReference type="Google" id="ProtNLM"/>
    </source>
</evidence>
<dbReference type="InterPro" id="IPR037914">
    <property type="entry name" value="SpoVT-AbrB_sf"/>
</dbReference>